<feature type="active site" evidence="1">
    <location>
        <position position="182"/>
    </location>
</feature>
<keyword evidence="6" id="KW-1185">Reference proteome</keyword>
<evidence type="ECO:0000259" key="4">
    <source>
        <dbReference type="PROSITE" id="PS51459"/>
    </source>
</evidence>
<dbReference type="EMBL" id="FNXE01000069">
    <property type="protein sequence ID" value="SEI02962.1"/>
    <property type="molecule type" value="Genomic_DNA"/>
</dbReference>
<dbReference type="GO" id="GO:0005524">
    <property type="term" value="F:ATP binding"/>
    <property type="evidence" value="ECO:0007669"/>
    <property type="project" value="UniProtKB-KW"/>
</dbReference>
<proteinExistence type="predicted"/>
<dbReference type="STRING" id="1159016.SAMN02927937_02841"/>
<dbReference type="InterPro" id="IPR003812">
    <property type="entry name" value="Fido"/>
</dbReference>
<keyword evidence="2" id="KW-0547">Nucleotide-binding</keyword>
<feature type="binding site" evidence="2">
    <location>
        <begin position="223"/>
        <end position="224"/>
    </location>
    <ligand>
        <name>ATP</name>
        <dbReference type="ChEBI" id="CHEBI:30616"/>
    </ligand>
</feature>
<accession>A0A1H6MMD3</accession>
<evidence type="ECO:0000313" key="5">
    <source>
        <dbReference type="EMBL" id="SEI02962.1"/>
    </source>
</evidence>
<feature type="binding site" evidence="2">
    <location>
        <begin position="186"/>
        <end position="193"/>
    </location>
    <ligand>
        <name>ATP</name>
        <dbReference type="ChEBI" id="CHEBI:30616"/>
    </ligand>
</feature>
<dbReference type="Gene3D" id="1.10.3290.10">
    <property type="entry name" value="Fido-like domain"/>
    <property type="match status" value="1"/>
</dbReference>
<dbReference type="Pfam" id="PF02661">
    <property type="entry name" value="Fic"/>
    <property type="match status" value="1"/>
</dbReference>
<dbReference type="InterPro" id="IPR040198">
    <property type="entry name" value="Fido_containing"/>
</dbReference>
<evidence type="ECO:0000256" key="1">
    <source>
        <dbReference type="PIRSR" id="PIRSR640198-1"/>
    </source>
</evidence>
<reference evidence="5 6" key="1">
    <citation type="submission" date="2016-10" db="EMBL/GenBank/DDBJ databases">
        <authorList>
            <person name="de Groot N.N."/>
        </authorList>
    </citation>
    <scope>NUCLEOTIDE SEQUENCE [LARGE SCALE GENOMIC DNA]</scope>
    <source>
        <strain evidence="5 6">CGMCC 1.10825</strain>
    </source>
</reference>
<dbReference type="PANTHER" id="PTHR13504:SF38">
    <property type="entry name" value="FIDO DOMAIN-CONTAINING PROTEIN"/>
    <property type="match status" value="1"/>
</dbReference>
<name>A0A1H6MMD3_9FLAO</name>
<evidence type="ECO:0000313" key="6">
    <source>
        <dbReference type="Proteomes" id="UP000199634"/>
    </source>
</evidence>
<evidence type="ECO:0000256" key="3">
    <source>
        <dbReference type="PIRSR" id="PIRSR640198-3"/>
    </source>
</evidence>
<feature type="site" description="Important for autoinhibition of adenylyltransferase activity" evidence="3">
    <location>
        <position position="59"/>
    </location>
</feature>
<dbReference type="PANTHER" id="PTHR13504">
    <property type="entry name" value="FIDO DOMAIN-CONTAINING PROTEIN DDB_G0283145"/>
    <property type="match status" value="1"/>
</dbReference>
<dbReference type="InterPro" id="IPR036597">
    <property type="entry name" value="Fido-like_dom_sf"/>
</dbReference>
<dbReference type="PROSITE" id="PS51459">
    <property type="entry name" value="FIDO"/>
    <property type="match status" value="1"/>
</dbReference>
<evidence type="ECO:0000256" key="2">
    <source>
        <dbReference type="PIRSR" id="PIRSR640198-2"/>
    </source>
</evidence>
<dbReference type="SUPFAM" id="SSF140931">
    <property type="entry name" value="Fic-like"/>
    <property type="match status" value="1"/>
</dbReference>
<sequence length="327" mass="37649">QLILPYLKDCPFSSDKILKFVVAISEKLGEINATHLYKPPTELRKKNRIKTIQSSLEIEGNTLTEEQITALLNNKKVLAPKKDITEVQNAINLYNKLNEFNPYLLKDLEKAHKILMNGLIDNAGKLRTSNVGIVKGAKVEHIAPSGSMVKGLMNELFNYLKKDEDIILIKSCVFHYEFEFIHPFLDGNGRMGRLWQTLILMQKYPVFEYLPIESLIKANQDTYYKVLSLSDKTGTSTPFIEFILEIILESLKNLLSIQNRTLTTPDRIELYKNITGNKEFSRKDYLINFKEISEATASRDLKWGVEQSILIKSGDKRLTKYQYKHLN</sequence>
<dbReference type="AlphaFoldDB" id="A0A1H6MMD3"/>
<feature type="domain" description="Fido" evidence="4">
    <location>
        <begin position="103"/>
        <end position="245"/>
    </location>
</feature>
<dbReference type="Proteomes" id="UP000199634">
    <property type="component" value="Unassembled WGS sequence"/>
</dbReference>
<gene>
    <name evidence="5" type="ORF">SAMN02927937_02841</name>
</gene>
<protein>
    <submittedName>
        <fullName evidence="5">Fic family protein</fullName>
    </submittedName>
</protein>
<keyword evidence="2" id="KW-0067">ATP-binding</keyword>
<organism evidence="5 6">
    <name type="scientific">Paenimyroides marinum</name>
    <dbReference type="NCBI Taxonomy" id="1159016"/>
    <lineage>
        <taxon>Bacteria</taxon>
        <taxon>Pseudomonadati</taxon>
        <taxon>Bacteroidota</taxon>
        <taxon>Flavobacteriia</taxon>
        <taxon>Flavobacteriales</taxon>
        <taxon>Flavobacteriaceae</taxon>
        <taxon>Paenimyroides</taxon>
    </lineage>
</organism>
<feature type="non-terminal residue" evidence="5">
    <location>
        <position position="1"/>
    </location>
</feature>